<feature type="signal peptide" evidence="2">
    <location>
        <begin position="1"/>
        <end position="21"/>
    </location>
</feature>
<reference evidence="3" key="2">
    <citation type="submission" date="2020-05" db="UniProtKB">
        <authorList>
            <consortium name="EnsemblMetazoa"/>
        </authorList>
    </citation>
    <scope>IDENTIFICATION</scope>
    <source>
        <strain evidence="3">LVP_AGWG</strain>
    </source>
</reference>
<dbReference type="InParanoid" id="A0A6I8U444"/>
<name>A0A6I8U444_AEDAE</name>
<dbReference type="Proteomes" id="UP000008820">
    <property type="component" value="Chromosome 3"/>
</dbReference>
<dbReference type="AlphaFoldDB" id="A0A6I8U444"/>
<evidence type="ECO:0000256" key="1">
    <source>
        <dbReference type="SAM" id="MobiDB-lite"/>
    </source>
</evidence>
<protein>
    <submittedName>
        <fullName evidence="3">Uncharacterized protein</fullName>
    </submittedName>
</protein>
<organism evidence="3 4">
    <name type="scientific">Aedes aegypti</name>
    <name type="common">Yellowfever mosquito</name>
    <name type="synonym">Culex aegypti</name>
    <dbReference type="NCBI Taxonomy" id="7159"/>
    <lineage>
        <taxon>Eukaryota</taxon>
        <taxon>Metazoa</taxon>
        <taxon>Ecdysozoa</taxon>
        <taxon>Arthropoda</taxon>
        <taxon>Hexapoda</taxon>
        <taxon>Insecta</taxon>
        <taxon>Pterygota</taxon>
        <taxon>Neoptera</taxon>
        <taxon>Endopterygota</taxon>
        <taxon>Diptera</taxon>
        <taxon>Nematocera</taxon>
        <taxon>Culicoidea</taxon>
        <taxon>Culicidae</taxon>
        <taxon>Culicinae</taxon>
        <taxon>Aedini</taxon>
        <taxon>Aedes</taxon>
        <taxon>Stegomyia</taxon>
    </lineage>
</organism>
<feature type="chain" id="PRO_5043310572" evidence="2">
    <location>
        <begin position="22"/>
        <end position="316"/>
    </location>
</feature>
<evidence type="ECO:0000313" key="4">
    <source>
        <dbReference type="Proteomes" id="UP000008820"/>
    </source>
</evidence>
<feature type="compositionally biased region" description="Polar residues" evidence="1">
    <location>
        <begin position="205"/>
        <end position="221"/>
    </location>
</feature>
<gene>
    <name evidence="3" type="primary">110677776</name>
</gene>
<keyword evidence="4" id="KW-1185">Reference proteome</keyword>
<reference evidence="3 4" key="1">
    <citation type="submission" date="2017-06" db="EMBL/GenBank/DDBJ databases">
        <title>Aedes aegypti genome working group (AGWG) sequencing and assembly.</title>
        <authorList>
            <consortium name="Aedes aegypti Genome Working Group (AGWG)"/>
            <person name="Matthews B.J."/>
        </authorList>
    </citation>
    <scope>NUCLEOTIDE SEQUENCE [LARGE SCALE GENOMIC DNA]</scope>
    <source>
        <strain evidence="3 4">LVP_AGWG</strain>
    </source>
</reference>
<evidence type="ECO:0000313" key="3">
    <source>
        <dbReference type="EnsemblMetazoa" id="AAEL023599-PA"/>
    </source>
</evidence>
<feature type="compositionally biased region" description="Basic and acidic residues" evidence="1">
    <location>
        <begin position="177"/>
        <end position="190"/>
    </location>
</feature>
<feature type="region of interest" description="Disordered" evidence="1">
    <location>
        <begin position="177"/>
        <end position="234"/>
    </location>
</feature>
<dbReference type="EnsemblMetazoa" id="AAEL023599-RA">
    <property type="protein sequence ID" value="AAEL023599-PA"/>
    <property type="gene ID" value="AAEL023599"/>
</dbReference>
<accession>A0A6I8U444</accession>
<sequence>MNNPVLPILLAIVALSTICNAYRIGPSNAVPPRSLSSSYSNGNLLDSIRNIAGSIRWDQVLQDAFDRFESREPVAPIIVRLPGPIPKGQLREVVRRLEALFNDLWGQSTSEIEDVGPRVNTDALVKGIKEVMEKEKEAKEEVVSDMTNVKSVLKEVDDATKQSELLKEVGDYLNNKTEESSQKMNDREQSVKQPPPLEDEPIEQPVSSTTTEVPDSRSGSNVDEMEPPPNPIAGISAILKEEARKLTEKEPEKSSEEQLKEQVQQLKASLKDLVGVIDQIIESGAVSKSLVDQVDEVIPEALVAADEIASQIGAKT</sequence>
<keyword evidence="2" id="KW-0732">Signal</keyword>
<proteinExistence type="predicted"/>
<evidence type="ECO:0000256" key="2">
    <source>
        <dbReference type="SAM" id="SignalP"/>
    </source>
</evidence>